<evidence type="ECO:0000256" key="5">
    <source>
        <dbReference type="SAM" id="Phobius"/>
    </source>
</evidence>
<comment type="similarity">
    <text evidence="2">Belongs to the bacterial solute-binding protein 5 family.</text>
</comment>
<keyword evidence="3" id="KW-0813">Transport</keyword>
<feature type="transmembrane region" description="Helical" evidence="5">
    <location>
        <begin position="6"/>
        <end position="23"/>
    </location>
</feature>
<feature type="domain" description="Solute-binding protein family 5" evidence="6">
    <location>
        <begin position="76"/>
        <end position="456"/>
    </location>
</feature>
<evidence type="ECO:0000256" key="2">
    <source>
        <dbReference type="ARBA" id="ARBA00005695"/>
    </source>
</evidence>
<dbReference type="PIRSF" id="PIRSF002741">
    <property type="entry name" value="MppA"/>
    <property type="match status" value="1"/>
</dbReference>
<accession>A0A5A5U259</accession>
<evidence type="ECO:0000256" key="1">
    <source>
        <dbReference type="ARBA" id="ARBA00004196"/>
    </source>
</evidence>
<protein>
    <submittedName>
        <fullName evidence="7">Peptide ABC transporter substrate-binding protein</fullName>
    </submittedName>
</protein>
<comment type="subcellular location">
    <subcellularLocation>
        <location evidence="1">Cell envelope</location>
    </subcellularLocation>
</comment>
<dbReference type="GO" id="GO:0015833">
    <property type="term" value="P:peptide transport"/>
    <property type="evidence" value="ECO:0007669"/>
    <property type="project" value="TreeGrafter"/>
</dbReference>
<dbReference type="SUPFAM" id="SSF53850">
    <property type="entry name" value="Periplasmic binding protein-like II"/>
    <property type="match status" value="1"/>
</dbReference>
<dbReference type="RefSeq" id="WP_149334489.1">
    <property type="nucleotide sequence ID" value="NZ_BJJW01000008.1"/>
</dbReference>
<dbReference type="GO" id="GO:1904680">
    <property type="term" value="F:peptide transmembrane transporter activity"/>
    <property type="evidence" value="ECO:0007669"/>
    <property type="project" value="TreeGrafter"/>
</dbReference>
<evidence type="ECO:0000259" key="6">
    <source>
        <dbReference type="Pfam" id="PF00496"/>
    </source>
</evidence>
<dbReference type="InterPro" id="IPR030678">
    <property type="entry name" value="Peptide/Ni-bd"/>
</dbReference>
<dbReference type="Proteomes" id="UP000323274">
    <property type="component" value="Unassembled WGS sequence"/>
</dbReference>
<dbReference type="GO" id="GO:0030313">
    <property type="term" value="C:cell envelope"/>
    <property type="evidence" value="ECO:0007669"/>
    <property type="project" value="UniProtKB-SubCell"/>
</dbReference>
<dbReference type="CDD" id="cd08504">
    <property type="entry name" value="PBP2_OppA"/>
    <property type="match status" value="1"/>
</dbReference>
<keyword evidence="5" id="KW-0812">Transmembrane</keyword>
<comment type="caution">
    <text evidence="7">The sequence shown here is derived from an EMBL/GenBank/DDBJ whole genome shotgun (WGS) entry which is preliminary data.</text>
</comment>
<evidence type="ECO:0000256" key="4">
    <source>
        <dbReference type="ARBA" id="ARBA00022729"/>
    </source>
</evidence>
<dbReference type="GO" id="GO:0042597">
    <property type="term" value="C:periplasmic space"/>
    <property type="evidence" value="ECO:0007669"/>
    <property type="project" value="UniProtKB-ARBA"/>
</dbReference>
<dbReference type="GO" id="GO:0043190">
    <property type="term" value="C:ATP-binding cassette (ABC) transporter complex"/>
    <property type="evidence" value="ECO:0007669"/>
    <property type="project" value="InterPro"/>
</dbReference>
<name>A0A5A5U259_LEUCI</name>
<proteinExistence type="inferred from homology"/>
<dbReference type="Gene3D" id="3.40.190.10">
    <property type="entry name" value="Periplasmic binding protein-like II"/>
    <property type="match status" value="1"/>
</dbReference>
<evidence type="ECO:0000313" key="8">
    <source>
        <dbReference type="Proteomes" id="UP000323274"/>
    </source>
</evidence>
<organism evidence="7 8">
    <name type="scientific">Leuconostoc citreum</name>
    <dbReference type="NCBI Taxonomy" id="33964"/>
    <lineage>
        <taxon>Bacteria</taxon>
        <taxon>Bacillati</taxon>
        <taxon>Bacillota</taxon>
        <taxon>Bacilli</taxon>
        <taxon>Lactobacillales</taxon>
        <taxon>Lactobacillaceae</taxon>
        <taxon>Leuconostoc</taxon>
    </lineage>
</organism>
<dbReference type="PANTHER" id="PTHR30290:SF10">
    <property type="entry name" value="PERIPLASMIC OLIGOPEPTIDE-BINDING PROTEIN-RELATED"/>
    <property type="match status" value="1"/>
</dbReference>
<evidence type="ECO:0000256" key="3">
    <source>
        <dbReference type="ARBA" id="ARBA00022448"/>
    </source>
</evidence>
<sequence length="533" mass="59441">MNRKKLTGIAIVVVLIIGSYLFLQQKPKEQPKSQLQVAVQNPITTLDPNFADDIGSNWAETQTLEGLYTLDDKGQVVAGMAEKVVKPTVNNTVYTIKIKANQKWSDGTPVTAEDFVNSAKRQVNPASKSTRANHFKDLANYDSIRKQGADINELGISAPDKATVKIQLSHPVPYFNFILANQLYPINMAKVQAYGKRYGQTAETTVSNGAYAIKNWNQSATTWQFVKNPYYANKQQVHYQTINTTVVTNATLASKQYLAGKVDEAEITGSVLSDLKKQHNKDIKSQQKGRMVFIVWNAQDKIAGNTNFKRAVSYAINRDVLAQQALGDGSTAAKSIVPSGEITIDGQDFNHDLSLPFDKTKAQAYLKKAQDELGTKKISLNLNLADTDAYRSLSVYLKERIESVLPDVTININRMPLNAEISAFNARNFQAGTLSWSTDYNDPIDFLDMAYSDGAINFTKWQHPDYDQLIQQINQQGDATTTRFKLEKDAAKLNNDLNGVTPLYQMANVHLLQSHVRGLTYPVIGYQNYKYAK</sequence>
<dbReference type="Gene3D" id="3.10.105.10">
    <property type="entry name" value="Dipeptide-binding Protein, Domain 3"/>
    <property type="match status" value="1"/>
</dbReference>
<dbReference type="Gene3D" id="3.90.76.10">
    <property type="entry name" value="Dipeptide-binding Protein, Domain 1"/>
    <property type="match status" value="1"/>
</dbReference>
<reference evidence="7 8" key="1">
    <citation type="submission" date="2019-04" db="EMBL/GenBank/DDBJ databases">
        <title>A pseudo-fructophilic Leuconostoc citreum strain F192-5 isolated from peel of satsuma mandarin: the first report for isolation and characterization of strain-dependent fructophilic-like characteristics.</title>
        <authorList>
            <person name="Maeno S."/>
            <person name="Tanizawa Y."/>
            <person name="Kajikawa A."/>
            <person name="Kanesaki Y."/>
            <person name="Kubota E."/>
            <person name="Arita M."/>
            <person name="Leon D."/>
            <person name="Endo A."/>
        </authorList>
    </citation>
    <scope>NUCLEOTIDE SEQUENCE [LARGE SCALE GENOMIC DNA]</scope>
    <source>
        <strain evidence="7 8">F192-5</strain>
    </source>
</reference>
<keyword evidence="5" id="KW-0472">Membrane</keyword>
<dbReference type="PANTHER" id="PTHR30290">
    <property type="entry name" value="PERIPLASMIC BINDING COMPONENT OF ABC TRANSPORTER"/>
    <property type="match status" value="1"/>
</dbReference>
<dbReference type="AlphaFoldDB" id="A0A5A5U259"/>
<keyword evidence="5" id="KW-1133">Transmembrane helix</keyword>
<keyword evidence="4" id="KW-0732">Signal</keyword>
<dbReference type="InterPro" id="IPR000914">
    <property type="entry name" value="SBP_5_dom"/>
</dbReference>
<gene>
    <name evidence="7" type="ORF">LCIT_13140</name>
</gene>
<dbReference type="EMBL" id="BJJW01000008">
    <property type="protein sequence ID" value="GDZ84072.1"/>
    <property type="molecule type" value="Genomic_DNA"/>
</dbReference>
<evidence type="ECO:0000313" key="7">
    <source>
        <dbReference type="EMBL" id="GDZ84072.1"/>
    </source>
</evidence>
<dbReference type="Pfam" id="PF00496">
    <property type="entry name" value="SBP_bac_5"/>
    <property type="match status" value="1"/>
</dbReference>
<dbReference type="InterPro" id="IPR039424">
    <property type="entry name" value="SBP_5"/>
</dbReference>